<dbReference type="AlphaFoldDB" id="A0A518D2N8"/>
<dbReference type="Proteomes" id="UP000319342">
    <property type="component" value="Chromosome"/>
</dbReference>
<dbReference type="InterPro" id="IPR014717">
    <property type="entry name" value="Transl_elong_EF1B/ribsomal_bS6"/>
</dbReference>
<proteinExistence type="predicted"/>
<gene>
    <name evidence="1" type="ORF">Pla163_28750</name>
</gene>
<accession>A0A518D2N8</accession>
<keyword evidence="2" id="KW-1185">Reference proteome</keyword>
<evidence type="ECO:0000313" key="2">
    <source>
        <dbReference type="Proteomes" id="UP000319342"/>
    </source>
</evidence>
<dbReference type="RefSeq" id="WP_145189654.1">
    <property type="nucleotide sequence ID" value="NZ_CP036290.1"/>
</dbReference>
<dbReference type="OrthoDB" id="275341at2"/>
<reference evidence="1 2" key="1">
    <citation type="submission" date="2019-02" db="EMBL/GenBank/DDBJ databases">
        <title>Deep-cultivation of Planctomycetes and their phenomic and genomic characterization uncovers novel biology.</title>
        <authorList>
            <person name="Wiegand S."/>
            <person name="Jogler M."/>
            <person name="Boedeker C."/>
            <person name="Pinto D."/>
            <person name="Vollmers J."/>
            <person name="Rivas-Marin E."/>
            <person name="Kohn T."/>
            <person name="Peeters S.H."/>
            <person name="Heuer A."/>
            <person name="Rast P."/>
            <person name="Oberbeckmann S."/>
            <person name="Bunk B."/>
            <person name="Jeske O."/>
            <person name="Meyerdierks A."/>
            <person name="Storesund J.E."/>
            <person name="Kallscheuer N."/>
            <person name="Luecker S."/>
            <person name="Lage O.M."/>
            <person name="Pohl T."/>
            <person name="Merkel B.J."/>
            <person name="Hornburger P."/>
            <person name="Mueller R.-W."/>
            <person name="Bruemmer F."/>
            <person name="Labrenz M."/>
            <person name="Spormann A.M."/>
            <person name="Op den Camp H."/>
            <person name="Overmann J."/>
            <person name="Amann R."/>
            <person name="Jetten M.S.M."/>
            <person name="Mascher T."/>
            <person name="Medema M.H."/>
            <person name="Devos D.P."/>
            <person name="Kaster A.-K."/>
            <person name="Ovreas L."/>
            <person name="Rohde M."/>
            <person name="Galperin M.Y."/>
            <person name="Jogler C."/>
        </authorList>
    </citation>
    <scope>NUCLEOTIDE SEQUENCE [LARGE SCALE GENOMIC DNA]</scope>
    <source>
        <strain evidence="1 2">Pla163</strain>
    </source>
</reference>
<protein>
    <submittedName>
        <fullName evidence="1">Uncharacterized protein</fullName>
    </submittedName>
</protein>
<organism evidence="1 2">
    <name type="scientific">Rohdeia mirabilis</name>
    <dbReference type="NCBI Taxonomy" id="2528008"/>
    <lineage>
        <taxon>Bacteria</taxon>
        <taxon>Pseudomonadati</taxon>
        <taxon>Planctomycetota</taxon>
        <taxon>Planctomycetia</taxon>
        <taxon>Planctomycetia incertae sedis</taxon>
        <taxon>Rohdeia</taxon>
    </lineage>
</organism>
<dbReference type="Gene3D" id="3.30.70.60">
    <property type="match status" value="1"/>
</dbReference>
<sequence length="472" mass="53507">MDAKQKMLAIGGGGLLLAALQGFLVWSQQGTIEEMRGEVVAFESKIEQARTKIAKTPDLEREVILRRETDEVAKRILPNNDDILNFVRTLREFEEQSGATISQIKDKTTSTSNSKKKDKSDFERVAYAVNFEADSFQMLAFLDFVESHQRFMRVPSFKLKAAKRDHYAEDPTLARHEVELEVETYRYQPRSGSKRAEIDGYERKRDLLATEISARQREMTIEAYDYKGARNRRDPWVDPRMPANSAPGDLVLSIEDQIRLVEDLVARTKEASDLLDRWKGANNLIADIEARSVLEKSLAALEEEARRVDAEGQLLFLPAQQRFHVEVLDEIGRIRESLAESDDLQVPIAVLEQGVETMRNHLANGEYELALEAFAGVEGRLPGAERDPSRRPYVDQLEQYRHMARTVLEFADLALDVRGVVDLGGDRKVALINGKTYAPGELVAPELMLVSIESDQLSFVFKEVKLTRPLSQ</sequence>
<dbReference type="EMBL" id="CP036290">
    <property type="protein sequence ID" value="QDU85741.1"/>
    <property type="molecule type" value="Genomic_DNA"/>
</dbReference>
<name>A0A518D2N8_9BACT</name>
<evidence type="ECO:0000313" key="1">
    <source>
        <dbReference type="EMBL" id="QDU85741.1"/>
    </source>
</evidence>